<gene>
    <name evidence="2" type="ORF">UFOPK2001_00408</name>
</gene>
<reference evidence="2" key="1">
    <citation type="submission" date="2020-05" db="EMBL/GenBank/DDBJ databases">
        <authorList>
            <person name="Chiriac C."/>
            <person name="Salcher M."/>
            <person name="Ghai R."/>
            <person name="Kavagutti S V."/>
        </authorList>
    </citation>
    <scope>NUCLEOTIDE SEQUENCE</scope>
</reference>
<feature type="domain" description="YdhG-like" evidence="1">
    <location>
        <begin position="15"/>
        <end position="106"/>
    </location>
</feature>
<sequence>MTVIDDFLVGVKEPQRSVLLELRKVILEFIPDAEECISYNLPCFKVDGKGIAGFDAYKNHNSYFPFSGHVFQELTSELEGYTFTKGSLHFSKDECLPRDLVKRLIEVRLAQAF</sequence>
<dbReference type="InterPro" id="IPR014922">
    <property type="entry name" value="YdhG-like"/>
</dbReference>
<organism evidence="2">
    <name type="scientific">freshwater metagenome</name>
    <dbReference type="NCBI Taxonomy" id="449393"/>
    <lineage>
        <taxon>unclassified sequences</taxon>
        <taxon>metagenomes</taxon>
        <taxon>ecological metagenomes</taxon>
    </lineage>
</organism>
<dbReference type="AlphaFoldDB" id="A0A6J6IXR6"/>
<dbReference type="EMBL" id="CAEZVN010000024">
    <property type="protein sequence ID" value="CAB4629235.1"/>
    <property type="molecule type" value="Genomic_DNA"/>
</dbReference>
<dbReference type="Pfam" id="PF08818">
    <property type="entry name" value="DUF1801"/>
    <property type="match status" value="1"/>
</dbReference>
<proteinExistence type="predicted"/>
<protein>
    <submittedName>
        <fullName evidence="2">Unannotated protein</fullName>
    </submittedName>
</protein>
<dbReference type="Gene3D" id="3.90.1150.200">
    <property type="match status" value="1"/>
</dbReference>
<evidence type="ECO:0000313" key="2">
    <source>
        <dbReference type="EMBL" id="CAB4629235.1"/>
    </source>
</evidence>
<evidence type="ECO:0000259" key="1">
    <source>
        <dbReference type="Pfam" id="PF08818"/>
    </source>
</evidence>
<name>A0A6J6IXR6_9ZZZZ</name>
<dbReference type="SUPFAM" id="SSF159888">
    <property type="entry name" value="YdhG-like"/>
    <property type="match status" value="1"/>
</dbReference>
<accession>A0A6J6IXR6</accession>